<organism evidence="5 6">
    <name type="scientific">Penicillium steckii</name>
    <dbReference type="NCBI Taxonomy" id="303698"/>
    <lineage>
        <taxon>Eukaryota</taxon>
        <taxon>Fungi</taxon>
        <taxon>Dikarya</taxon>
        <taxon>Ascomycota</taxon>
        <taxon>Pezizomycotina</taxon>
        <taxon>Eurotiomycetes</taxon>
        <taxon>Eurotiomycetidae</taxon>
        <taxon>Eurotiales</taxon>
        <taxon>Aspergillaceae</taxon>
        <taxon>Penicillium</taxon>
    </lineage>
</organism>
<protein>
    <submittedName>
        <fullName evidence="5">Uncharacterized protein</fullName>
    </submittedName>
</protein>
<dbReference type="EMBL" id="MLKD01000021">
    <property type="protein sequence ID" value="OQE17252.1"/>
    <property type="molecule type" value="Genomic_DNA"/>
</dbReference>
<evidence type="ECO:0000256" key="1">
    <source>
        <dbReference type="ARBA" id="ARBA00006484"/>
    </source>
</evidence>
<dbReference type="Pfam" id="PF00106">
    <property type="entry name" value="adh_short"/>
    <property type="match status" value="1"/>
</dbReference>
<evidence type="ECO:0000256" key="4">
    <source>
        <dbReference type="RuleBase" id="RU000363"/>
    </source>
</evidence>
<proteinExistence type="inferred from homology"/>
<dbReference type="GO" id="GO:0006654">
    <property type="term" value="P:phosphatidic acid biosynthetic process"/>
    <property type="evidence" value="ECO:0007669"/>
    <property type="project" value="TreeGrafter"/>
</dbReference>
<dbReference type="SUPFAM" id="SSF51735">
    <property type="entry name" value="NAD(P)-binding Rossmann-fold domains"/>
    <property type="match status" value="1"/>
</dbReference>
<dbReference type="Gene3D" id="3.40.50.720">
    <property type="entry name" value="NAD(P)-binding Rossmann-like Domain"/>
    <property type="match status" value="1"/>
</dbReference>
<dbReference type="InterPro" id="IPR002347">
    <property type="entry name" value="SDR_fam"/>
</dbReference>
<dbReference type="InterPro" id="IPR020904">
    <property type="entry name" value="Sc_DH/Rdtase_CS"/>
</dbReference>
<dbReference type="PRINTS" id="PR00080">
    <property type="entry name" value="SDRFAMILY"/>
</dbReference>
<dbReference type="STRING" id="303698.A0A1V6STB2"/>
<comment type="similarity">
    <text evidence="1 4">Belongs to the short-chain dehydrogenases/reductases (SDR) family.</text>
</comment>
<keyword evidence="3" id="KW-0560">Oxidoreductase</keyword>
<dbReference type="PANTHER" id="PTHR44169">
    <property type="entry name" value="NADPH-DEPENDENT 1-ACYLDIHYDROXYACETONE PHOSPHATE REDUCTASE"/>
    <property type="match status" value="1"/>
</dbReference>
<dbReference type="GO" id="GO:0005783">
    <property type="term" value="C:endoplasmic reticulum"/>
    <property type="evidence" value="ECO:0007669"/>
    <property type="project" value="TreeGrafter"/>
</dbReference>
<dbReference type="InterPro" id="IPR036291">
    <property type="entry name" value="NAD(P)-bd_dom_sf"/>
</dbReference>
<accession>A0A1V6STB2</accession>
<reference evidence="6" key="1">
    <citation type="journal article" date="2017" name="Nat. Microbiol.">
        <title>Global analysis of biosynthetic gene clusters reveals vast potential of secondary metabolite production in Penicillium species.</title>
        <authorList>
            <person name="Nielsen J.C."/>
            <person name="Grijseels S."/>
            <person name="Prigent S."/>
            <person name="Ji B."/>
            <person name="Dainat J."/>
            <person name="Nielsen K.F."/>
            <person name="Frisvad J.C."/>
            <person name="Workman M."/>
            <person name="Nielsen J."/>
        </authorList>
    </citation>
    <scope>NUCLEOTIDE SEQUENCE [LARGE SCALE GENOMIC DNA]</scope>
    <source>
        <strain evidence="6">IBT 24891</strain>
    </source>
</reference>
<dbReference type="GO" id="GO:0000140">
    <property type="term" value="F:acylglycerone-phosphate reductase (NADP+) activity"/>
    <property type="evidence" value="ECO:0007669"/>
    <property type="project" value="TreeGrafter"/>
</dbReference>
<dbReference type="PRINTS" id="PR00081">
    <property type="entry name" value="GDHRDH"/>
</dbReference>
<comment type="caution">
    <text evidence="5">The sequence shown here is derived from an EMBL/GenBank/DDBJ whole genome shotgun (WGS) entry which is preliminary data.</text>
</comment>
<evidence type="ECO:0000313" key="6">
    <source>
        <dbReference type="Proteomes" id="UP000191285"/>
    </source>
</evidence>
<dbReference type="PANTHER" id="PTHR44169:SF3">
    <property type="entry name" value="SHORT-CHAIN DEHYDROGENASE SRDE"/>
    <property type="match status" value="1"/>
</dbReference>
<gene>
    <name evidence="5" type="ORF">PENSTE_c021G06650</name>
</gene>
<sequence length="285" mass="31686">MSTIKGQCLPSALITGCGKGGIGHALAVEFKQRGFNVFTTVLAHESYDHLEDEEIYVFTADVTKDTDITSLRESISSTTGGNLDVLVNCAGICYTMTATDTQINEVEKMFAVNVFGPMRMVNIFHPLLIKAKGTVVNIGSVGGIVPYVYGSSYNATKAALHHWGNTLRVEMKPFDVKVINIISGEVQTNILKRDQSSLRKLPENSCYRPLEADFQNHINRKPATTTAAEYARSVVNEVVKKKPSAWLWTGARAGEVWFGDMFFPRTFWDWLFSREFGLDRLRSGT</sequence>
<keyword evidence="6" id="KW-1185">Reference proteome</keyword>
<dbReference type="AlphaFoldDB" id="A0A1V6STB2"/>
<dbReference type="OrthoDB" id="2102561at2759"/>
<evidence type="ECO:0000256" key="3">
    <source>
        <dbReference type="ARBA" id="ARBA00023002"/>
    </source>
</evidence>
<dbReference type="Proteomes" id="UP000191285">
    <property type="component" value="Unassembled WGS sequence"/>
</dbReference>
<dbReference type="GO" id="GO:0019433">
    <property type="term" value="P:triglyceride catabolic process"/>
    <property type="evidence" value="ECO:0007669"/>
    <property type="project" value="TreeGrafter"/>
</dbReference>
<keyword evidence="2" id="KW-0521">NADP</keyword>
<name>A0A1V6STB2_9EURO</name>
<dbReference type="GO" id="GO:0004806">
    <property type="term" value="F:triacylglycerol lipase activity"/>
    <property type="evidence" value="ECO:0007669"/>
    <property type="project" value="TreeGrafter"/>
</dbReference>
<dbReference type="GO" id="GO:0005811">
    <property type="term" value="C:lipid droplet"/>
    <property type="evidence" value="ECO:0007669"/>
    <property type="project" value="TreeGrafter"/>
</dbReference>
<dbReference type="PROSITE" id="PS51257">
    <property type="entry name" value="PROKAR_LIPOPROTEIN"/>
    <property type="match status" value="1"/>
</dbReference>
<dbReference type="PROSITE" id="PS00061">
    <property type="entry name" value="ADH_SHORT"/>
    <property type="match status" value="1"/>
</dbReference>
<evidence type="ECO:0000256" key="2">
    <source>
        <dbReference type="ARBA" id="ARBA00022857"/>
    </source>
</evidence>
<evidence type="ECO:0000313" key="5">
    <source>
        <dbReference type="EMBL" id="OQE17252.1"/>
    </source>
</evidence>